<protein>
    <submittedName>
        <fullName evidence="6">Phage holin family protein</fullName>
    </submittedName>
</protein>
<feature type="transmembrane region" description="Helical" evidence="5">
    <location>
        <begin position="108"/>
        <end position="126"/>
    </location>
</feature>
<dbReference type="AlphaFoldDB" id="A0A9D2SQ23"/>
<comment type="caution">
    <text evidence="6">The sequence shown here is derived from an EMBL/GenBank/DDBJ whole genome shotgun (WGS) entry which is preliminary data.</text>
</comment>
<sequence>MEKRTLLLKGAIVGISSLISNWLKLIGPAIGLLVILMVVDYISGMLASKKEAIEHPGDSSFGWSSRKSILGIYKKIGYVLTIFAAVCTDYLIFRLLEEIGVTYQTNTLFGLLVTIWFIINELLSLLENAGRMGVKLPESLKKVLSILQDEINKK</sequence>
<dbReference type="GO" id="GO:0016020">
    <property type="term" value="C:membrane"/>
    <property type="evidence" value="ECO:0007669"/>
    <property type="project" value="UniProtKB-SubCell"/>
</dbReference>
<evidence type="ECO:0000256" key="3">
    <source>
        <dbReference type="ARBA" id="ARBA00022989"/>
    </source>
</evidence>
<proteinExistence type="predicted"/>
<feature type="transmembrane region" description="Helical" evidence="5">
    <location>
        <begin position="76"/>
        <end position="96"/>
    </location>
</feature>
<comment type="subcellular location">
    <subcellularLocation>
        <location evidence="1">Membrane</location>
        <topology evidence="1">Multi-pass membrane protein</topology>
    </subcellularLocation>
</comment>
<keyword evidence="2 5" id="KW-0812">Transmembrane</keyword>
<evidence type="ECO:0000256" key="4">
    <source>
        <dbReference type="ARBA" id="ARBA00023136"/>
    </source>
</evidence>
<dbReference type="EMBL" id="DWWS01000021">
    <property type="protein sequence ID" value="HJC23190.1"/>
    <property type="molecule type" value="Genomic_DNA"/>
</dbReference>
<name>A0A9D2SQ23_9FIRM</name>
<gene>
    <name evidence="6" type="ORF">H9761_05735</name>
</gene>
<keyword evidence="4 5" id="KW-0472">Membrane</keyword>
<evidence type="ECO:0000313" key="6">
    <source>
        <dbReference type="EMBL" id="HJC23190.1"/>
    </source>
</evidence>
<evidence type="ECO:0000256" key="5">
    <source>
        <dbReference type="SAM" id="Phobius"/>
    </source>
</evidence>
<evidence type="ECO:0000256" key="1">
    <source>
        <dbReference type="ARBA" id="ARBA00004141"/>
    </source>
</evidence>
<reference evidence="6" key="2">
    <citation type="submission" date="2021-04" db="EMBL/GenBank/DDBJ databases">
        <authorList>
            <person name="Gilroy R."/>
        </authorList>
    </citation>
    <scope>NUCLEOTIDE SEQUENCE</scope>
    <source>
        <strain evidence="6">USAMLcec2-132</strain>
    </source>
</reference>
<evidence type="ECO:0000313" key="7">
    <source>
        <dbReference type="Proteomes" id="UP000823891"/>
    </source>
</evidence>
<reference evidence="6" key="1">
    <citation type="journal article" date="2021" name="PeerJ">
        <title>Extensive microbial diversity within the chicken gut microbiome revealed by metagenomics and culture.</title>
        <authorList>
            <person name="Gilroy R."/>
            <person name="Ravi A."/>
            <person name="Getino M."/>
            <person name="Pursley I."/>
            <person name="Horton D.L."/>
            <person name="Alikhan N.F."/>
            <person name="Baker D."/>
            <person name="Gharbi K."/>
            <person name="Hall N."/>
            <person name="Watson M."/>
            <person name="Adriaenssens E.M."/>
            <person name="Foster-Nyarko E."/>
            <person name="Jarju S."/>
            <person name="Secka A."/>
            <person name="Antonio M."/>
            <person name="Oren A."/>
            <person name="Chaudhuri R.R."/>
            <person name="La Ragione R."/>
            <person name="Hildebrand F."/>
            <person name="Pallen M.J."/>
        </authorList>
    </citation>
    <scope>NUCLEOTIDE SEQUENCE</scope>
    <source>
        <strain evidence="6">USAMLcec2-132</strain>
    </source>
</reference>
<evidence type="ECO:0000256" key="2">
    <source>
        <dbReference type="ARBA" id="ARBA00022692"/>
    </source>
</evidence>
<feature type="transmembrane region" description="Helical" evidence="5">
    <location>
        <begin position="29"/>
        <end position="47"/>
    </location>
</feature>
<dbReference type="NCBIfam" id="TIGR01593">
    <property type="entry name" value="holin_tox_secr"/>
    <property type="match status" value="1"/>
</dbReference>
<organism evidence="6 7">
    <name type="scientific">Candidatus Eisenbergiella merdavium</name>
    <dbReference type="NCBI Taxonomy" id="2838551"/>
    <lineage>
        <taxon>Bacteria</taxon>
        <taxon>Bacillati</taxon>
        <taxon>Bacillota</taxon>
        <taxon>Clostridia</taxon>
        <taxon>Lachnospirales</taxon>
        <taxon>Lachnospiraceae</taxon>
        <taxon>Eisenbergiella</taxon>
    </lineage>
</organism>
<accession>A0A9D2SQ23</accession>
<keyword evidence="3 5" id="KW-1133">Transmembrane helix</keyword>
<dbReference type="Proteomes" id="UP000823891">
    <property type="component" value="Unassembled WGS sequence"/>
</dbReference>
<dbReference type="Pfam" id="PF05105">
    <property type="entry name" value="Phage_holin_4_1"/>
    <property type="match status" value="1"/>
</dbReference>
<dbReference type="InterPro" id="IPR006480">
    <property type="entry name" value="Phage_holin_4_1"/>
</dbReference>